<accession>A0A5C5ZK93</accession>
<dbReference type="EMBL" id="SJPQ01000003">
    <property type="protein sequence ID" value="TWT87467.1"/>
    <property type="molecule type" value="Genomic_DNA"/>
</dbReference>
<name>A0A5C5ZK93_9BACT</name>
<evidence type="ECO:0000313" key="2">
    <source>
        <dbReference type="Proteomes" id="UP000315440"/>
    </source>
</evidence>
<reference evidence="1 2" key="1">
    <citation type="submission" date="2019-02" db="EMBL/GenBank/DDBJ databases">
        <title>Deep-cultivation of Planctomycetes and their phenomic and genomic characterization uncovers novel biology.</title>
        <authorList>
            <person name="Wiegand S."/>
            <person name="Jogler M."/>
            <person name="Boedeker C."/>
            <person name="Pinto D."/>
            <person name="Vollmers J."/>
            <person name="Rivas-Marin E."/>
            <person name="Kohn T."/>
            <person name="Peeters S.H."/>
            <person name="Heuer A."/>
            <person name="Rast P."/>
            <person name="Oberbeckmann S."/>
            <person name="Bunk B."/>
            <person name="Jeske O."/>
            <person name="Meyerdierks A."/>
            <person name="Storesund J.E."/>
            <person name="Kallscheuer N."/>
            <person name="Luecker S."/>
            <person name="Lage O.M."/>
            <person name="Pohl T."/>
            <person name="Merkel B.J."/>
            <person name="Hornburger P."/>
            <person name="Mueller R.-W."/>
            <person name="Bruemmer F."/>
            <person name="Labrenz M."/>
            <person name="Spormann A.M."/>
            <person name="Op Den Camp H."/>
            <person name="Overmann J."/>
            <person name="Amann R."/>
            <person name="Jetten M.S.M."/>
            <person name="Mascher T."/>
            <person name="Medema M.H."/>
            <person name="Devos D.P."/>
            <person name="Kaster A.-K."/>
            <person name="Ovreas L."/>
            <person name="Rohde M."/>
            <person name="Galperin M.Y."/>
            <person name="Jogler C."/>
        </authorList>
    </citation>
    <scope>NUCLEOTIDE SEQUENCE [LARGE SCALE GENOMIC DNA]</scope>
    <source>
        <strain evidence="1 2">Mal64</strain>
    </source>
</reference>
<gene>
    <name evidence="1" type="ORF">Mal64_30060</name>
</gene>
<dbReference type="AlphaFoldDB" id="A0A5C5ZK93"/>
<comment type="caution">
    <text evidence="1">The sequence shown here is derived from an EMBL/GenBank/DDBJ whole genome shotgun (WGS) entry which is preliminary data.</text>
</comment>
<evidence type="ECO:0000313" key="1">
    <source>
        <dbReference type="EMBL" id="TWT87467.1"/>
    </source>
</evidence>
<dbReference type="Proteomes" id="UP000315440">
    <property type="component" value="Unassembled WGS sequence"/>
</dbReference>
<dbReference type="OrthoDB" id="247707at2"/>
<organism evidence="1 2">
    <name type="scientific">Pseudobythopirellula maris</name>
    <dbReference type="NCBI Taxonomy" id="2527991"/>
    <lineage>
        <taxon>Bacteria</taxon>
        <taxon>Pseudomonadati</taxon>
        <taxon>Planctomycetota</taxon>
        <taxon>Planctomycetia</taxon>
        <taxon>Pirellulales</taxon>
        <taxon>Lacipirellulaceae</taxon>
        <taxon>Pseudobythopirellula</taxon>
    </lineage>
</organism>
<sequence>MLRQKTQRRLCRAIFFAGCLTPTLLIMGLAMAHQLTRGVALDRLAARLGVRLGCERLETPEPGSYLLTGVAILSAETDHEVARCDRLLATRRNGEWRLSTGVVSIGSAGSGETRAVLARLTEERLDVGLFAEATRVRVYDDEPTGDPALELEHCQFELRENATTAPALASSESTSSSVALAAPETTGLRMSLTAAGGFHLSVERNRQLSPPATRLTLVTGTVGVPARLLAGCAPAAANLGHDARFHGKLEATLPSGAHGEAWGELTGGFGEVSAQRLLPGGLGADWQSASLHFDQLAWRGERLQRAWGRLDARNGMLDKGLVYGAYQHLKCQPTSTLVTEWDATPDESRVAFDRVALEFDLDAMGLVLVGHCGDRGASGAIAHALVSRGEAALITQPIERPLPLASVVHALSPPSQEMLPATPVAGEIARRLPLGERGEERRLWR</sequence>
<dbReference type="RefSeq" id="WP_146401627.1">
    <property type="nucleotide sequence ID" value="NZ_SJPQ01000003.1"/>
</dbReference>
<keyword evidence="2" id="KW-1185">Reference proteome</keyword>
<protein>
    <submittedName>
        <fullName evidence="1">Uncharacterized protein</fullName>
    </submittedName>
</protein>
<proteinExistence type="predicted"/>